<dbReference type="CDD" id="cd04823">
    <property type="entry name" value="ALAD_PBGS_aspartate_rich"/>
    <property type="match status" value="1"/>
</dbReference>
<keyword evidence="10" id="KW-0479">Metal-binding</keyword>
<keyword evidence="6 11" id="KW-0456">Lyase</keyword>
<evidence type="ECO:0000256" key="5">
    <source>
        <dbReference type="ARBA" id="ARBA00023133"/>
    </source>
</evidence>
<evidence type="ECO:0000256" key="10">
    <source>
        <dbReference type="PIRSR" id="PIRSR001415-5"/>
    </source>
</evidence>
<dbReference type="GO" id="GO:0008270">
    <property type="term" value="F:zinc ion binding"/>
    <property type="evidence" value="ECO:0007669"/>
    <property type="project" value="TreeGrafter"/>
</dbReference>
<keyword evidence="10" id="KW-0460">Magnesium</keyword>
<evidence type="ECO:0000256" key="3">
    <source>
        <dbReference type="ARBA" id="ARBA00012053"/>
    </source>
</evidence>
<reference evidence="13 14" key="1">
    <citation type="submission" date="2020-08" db="EMBL/GenBank/DDBJ databases">
        <title>Genomic Encyclopedia of Type Strains, Phase IV (KMG-IV): sequencing the most valuable type-strain genomes for metagenomic binning, comparative biology and taxonomic classification.</title>
        <authorList>
            <person name="Goeker M."/>
        </authorList>
    </citation>
    <scope>NUCLEOTIDE SEQUENCE [LARGE SCALE GENOMIC DNA]</scope>
    <source>
        <strain evidence="13 14">DSM 12251</strain>
    </source>
</reference>
<dbReference type="EC" id="4.2.1.24" evidence="3 11"/>
<gene>
    <name evidence="13" type="ORF">HNQ64_003393</name>
</gene>
<dbReference type="PIRSF" id="PIRSF001415">
    <property type="entry name" value="Porphbilin_synth"/>
    <property type="match status" value="1"/>
</dbReference>
<dbReference type="GO" id="GO:0005829">
    <property type="term" value="C:cytosol"/>
    <property type="evidence" value="ECO:0007669"/>
    <property type="project" value="TreeGrafter"/>
</dbReference>
<evidence type="ECO:0000256" key="4">
    <source>
        <dbReference type="ARBA" id="ARBA00020771"/>
    </source>
</evidence>
<keyword evidence="7 11" id="KW-0627">Porphyrin biosynthesis</keyword>
<dbReference type="PANTHER" id="PTHR11458:SF0">
    <property type="entry name" value="DELTA-AMINOLEVULINIC ACID DEHYDRATASE"/>
    <property type="match status" value="1"/>
</dbReference>
<evidence type="ECO:0000256" key="7">
    <source>
        <dbReference type="ARBA" id="ARBA00023244"/>
    </source>
</evidence>
<proteinExistence type="inferred from homology"/>
<keyword evidence="5" id="KW-0350">Heme biosynthesis</keyword>
<comment type="catalytic activity">
    <reaction evidence="8 11">
        <text>2 5-aminolevulinate = porphobilinogen + 2 H2O + H(+)</text>
        <dbReference type="Rhea" id="RHEA:24064"/>
        <dbReference type="ChEBI" id="CHEBI:15377"/>
        <dbReference type="ChEBI" id="CHEBI:15378"/>
        <dbReference type="ChEBI" id="CHEBI:58126"/>
        <dbReference type="ChEBI" id="CHEBI:356416"/>
        <dbReference type="EC" id="4.2.1.24"/>
    </reaction>
</comment>
<dbReference type="Proteomes" id="UP000534294">
    <property type="component" value="Unassembled WGS sequence"/>
</dbReference>
<name>A0A7W8DQS7_9BACT</name>
<keyword evidence="14" id="KW-1185">Reference proteome</keyword>
<dbReference type="GO" id="GO:0006782">
    <property type="term" value="P:protoporphyrinogen IX biosynthetic process"/>
    <property type="evidence" value="ECO:0007669"/>
    <property type="project" value="UniProtKB-UniPathway"/>
</dbReference>
<dbReference type="RefSeq" id="WP_184210553.1">
    <property type="nucleotide sequence ID" value="NZ_JACHIF010000007.1"/>
</dbReference>
<dbReference type="InterPro" id="IPR030656">
    <property type="entry name" value="ALAD_AS"/>
</dbReference>
<comment type="caution">
    <text evidence="13">The sequence shown here is derived from an EMBL/GenBank/DDBJ whole genome shotgun (WGS) entry which is preliminary data.</text>
</comment>
<dbReference type="GO" id="GO:0004655">
    <property type="term" value="F:porphobilinogen synthase activity"/>
    <property type="evidence" value="ECO:0007669"/>
    <property type="project" value="UniProtKB-EC"/>
</dbReference>
<protein>
    <recommendedName>
        <fullName evidence="4 11">Delta-aminolevulinic acid dehydratase</fullName>
        <ecNumber evidence="3 11">4.2.1.24</ecNumber>
    </recommendedName>
</protein>
<accession>A0A7W8DQS7</accession>
<dbReference type="PROSITE" id="PS00169">
    <property type="entry name" value="D_ALA_DEHYDRATASE"/>
    <property type="match status" value="1"/>
</dbReference>
<dbReference type="EMBL" id="JACHIF010000007">
    <property type="protein sequence ID" value="MBB5039124.1"/>
    <property type="molecule type" value="Genomic_DNA"/>
</dbReference>
<evidence type="ECO:0000256" key="6">
    <source>
        <dbReference type="ARBA" id="ARBA00023239"/>
    </source>
</evidence>
<dbReference type="PRINTS" id="PR00144">
    <property type="entry name" value="DALDHYDRTASE"/>
</dbReference>
<dbReference type="Pfam" id="PF00490">
    <property type="entry name" value="ALAD"/>
    <property type="match status" value="1"/>
</dbReference>
<dbReference type="SUPFAM" id="SSF51569">
    <property type="entry name" value="Aldolase"/>
    <property type="match status" value="1"/>
</dbReference>
<comment type="subunit">
    <text evidence="11">Homooctamer.</text>
</comment>
<dbReference type="PANTHER" id="PTHR11458">
    <property type="entry name" value="DELTA-AMINOLEVULINIC ACID DEHYDRATASE"/>
    <property type="match status" value="1"/>
</dbReference>
<dbReference type="InterPro" id="IPR001731">
    <property type="entry name" value="ALAD"/>
</dbReference>
<feature type="active site" description="Schiff-base intermediate with substrate" evidence="9">
    <location>
        <position position="249"/>
    </location>
</feature>
<dbReference type="AlphaFoldDB" id="A0A7W8DQS7"/>
<evidence type="ECO:0000256" key="1">
    <source>
        <dbReference type="ARBA" id="ARBA00004694"/>
    </source>
</evidence>
<comment type="pathway">
    <text evidence="1">Porphyrin-containing compound metabolism; protoporphyrin-IX biosynthesis; coproporphyrinogen-III from 5-aminolevulinate: step 1/4.</text>
</comment>
<evidence type="ECO:0000313" key="13">
    <source>
        <dbReference type="EMBL" id="MBB5039124.1"/>
    </source>
</evidence>
<evidence type="ECO:0000256" key="2">
    <source>
        <dbReference type="ARBA" id="ARBA00008055"/>
    </source>
</evidence>
<dbReference type="SMART" id="SM01004">
    <property type="entry name" value="ALAD"/>
    <property type="match status" value="1"/>
</dbReference>
<dbReference type="UniPathway" id="UPA00251">
    <property type="reaction ID" value="UER00318"/>
</dbReference>
<feature type="binding site" evidence="10">
    <location>
        <position position="234"/>
    </location>
    <ligand>
        <name>Mg(2+)</name>
        <dbReference type="ChEBI" id="CHEBI:18420"/>
    </ligand>
</feature>
<dbReference type="Gene3D" id="3.20.20.70">
    <property type="entry name" value="Aldolase class I"/>
    <property type="match status" value="1"/>
</dbReference>
<evidence type="ECO:0000256" key="8">
    <source>
        <dbReference type="ARBA" id="ARBA00047651"/>
    </source>
</evidence>
<evidence type="ECO:0000256" key="11">
    <source>
        <dbReference type="RuleBase" id="RU000515"/>
    </source>
</evidence>
<dbReference type="FunFam" id="3.20.20.70:FF:000019">
    <property type="entry name" value="Delta-aminolevulinic acid dehydratase"/>
    <property type="match status" value="1"/>
</dbReference>
<sequence length="323" mass="34759">MNLSIRPRRNRQSPAIRDMVRETVLTPGNLIYPLFLQEGDENTPISAMPGCQRWCLADLVQEAGEAHALGIPGVVLFPRIPDELKTPGAEECYNDDGLVPRAIRALKAAHPTLMVITDVALDPYNSDGHDGLVAADGRILNDETVEVLCQQALCHARAGADIVAPSDMMDGRVAALRAALDQAGFTQVSIMSYTAKYASAYYGPFRGALDSAPKAGDKKTYQMDPANTIEALREAALDESEGADILMVKPAGPYLDIIARIRDVSTLPIAAYQVSGEYLMIKAGAAAGWLDEDKVAMESLLGIRRAGANMILTYFAKKIAAVL</sequence>
<dbReference type="NCBIfam" id="NF006762">
    <property type="entry name" value="PRK09283.1"/>
    <property type="match status" value="1"/>
</dbReference>
<organism evidence="13 14">
    <name type="scientific">Prosthecobacter dejongeii</name>
    <dbReference type="NCBI Taxonomy" id="48465"/>
    <lineage>
        <taxon>Bacteria</taxon>
        <taxon>Pseudomonadati</taxon>
        <taxon>Verrucomicrobiota</taxon>
        <taxon>Verrucomicrobiia</taxon>
        <taxon>Verrucomicrobiales</taxon>
        <taxon>Verrucomicrobiaceae</taxon>
        <taxon>Prosthecobacter</taxon>
    </lineage>
</organism>
<comment type="similarity">
    <text evidence="2 12">Belongs to the ALAD family.</text>
</comment>
<evidence type="ECO:0000313" key="14">
    <source>
        <dbReference type="Proteomes" id="UP000534294"/>
    </source>
</evidence>
<evidence type="ECO:0000256" key="12">
    <source>
        <dbReference type="RuleBase" id="RU004161"/>
    </source>
</evidence>
<dbReference type="InterPro" id="IPR013785">
    <property type="entry name" value="Aldolase_TIM"/>
</dbReference>
<feature type="active site" description="Schiff-base intermediate with substrate" evidence="9">
    <location>
        <position position="196"/>
    </location>
</feature>
<evidence type="ECO:0000256" key="9">
    <source>
        <dbReference type="PIRSR" id="PIRSR001415-1"/>
    </source>
</evidence>